<dbReference type="EMBL" id="JAPPUX010000006">
    <property type="protein sequence ID" value="MCY4728582.1"/>
    <property type="molecule type" value="Genomic_DNA"/>
</dbReference>
<comment type="caution">
    <text evidence="2">The sequence shown here is derived from an EMBL/GenBank/DDBJ whole genome shotgun (WGS) entry which is preliminary data.</text>
</comment>
<feature type="signal peptide" evidence="1">
    <location>
        <begin position="1"/>
        <end position="32"/>
    </location>
</feature>
<organism evidence="2 3">
    <name type="scientific">Nocardioides pini</name>
    <dbReference type="NCBI Taxonomy" id="2975053"/>
    <lineage>
        <taxon>Bacteria</taxon>
        <taxon>Bacillati</taxon>
        <taxon>Actinomycetota</taxon>
        <taxon>Actinomycetes</taxon>
        <taxon>Propionibacteriales</taxon>
        <taxon>Nocardioidaceae</taxon>
        <taxon>Nocardioides</taxon>
    </lineage>
</organism>
<evidence type="ECO:0000313" key="3">
    <source>
        <dbReference type="Proteomes" id="UP001074726"/>
    </source>
</evidence>
<feature type="chain" id="PRO_5046901387" evidence="1">
    <location>
        <begin position="33"/>
        <end position="181"/>
    </location>
</feature>
<accession>A0ABT4CHY6</accession>
<reference evidence="2" key="1">
    <citation type="submission" date="2022-08" db="EMBL/GenBank/DDBJ databases">
        <title>Genome sequencing of Nocardioides sp. STR2.</title>
        <authorList>
            <person name="So Y."/>
        </authorList>
    </citation>
    <scope>NUCLEOTIDE SEQUENCE</scope>
    <source>
        <strain evidence="2">STR2</strain>
    </source>
</reference>
<dbReference type="Proteomes" id="UP001074726">
    <property type="component" value="Unassembled WGS sequence"/>
</dbReference>
<keyword evidence="3" id="KW-1185">Reference proteome</keyword>
<name>A0ABT4CHY6_9ACTN</name>
<gene>
    <name evidence="2" type="ORF">NYO98_20035</name>
</gene>
<keyword evidence="1" id="KW-0732">Signal</keyword>
<sequence>MRRTTLTTALATALTTVALTLLAALPTGASTAAPAPGAASVRTVTYPGLGATVTLDHLDRIARTPRPFQDFVERRLTRLWKQNDPRPRCRPAATMIVKTWRSDGYALISDMGNFAPCPAGGWVQIAVRTADGWRTPVRLGAQEPFRCRVLASYDVPVAVVPDGKCYAGGQVVSYEAWLAER</sequence>
<evidence type="ECO:0000313" key="2">
    <source>
        <dbReference type="EMBL" id="MCY4728582.1"/>
    </source>
</evidence>
<evidence type="ECO:0000256" key="1">
    <source>
        <dbReference type="SAM" id="SignalP"/>
    </source>
</evidence>
<dbReference type="RefSeq" id="WP_268113619.1">
    <property type="nucleotide sequence ID" value="NZ_JAPPUX010000006.1"/>
</dbReference>
<proteinExistence type="predicted"/>
<protein>
    <submittedName>
        <fullName evidence="2">Uncharacterized protein</fullName>
    </submittedName>
</protein>